<dbReference type="CDD" id="cd19532">
    <property type="entry name" value="C_PKS-NRPS"/>
    <property type="match status" value="1"/>
</dbReference>
<dbReference type="Pfam" id="PF00109">
    <property type="entry name" value="ketoacyl-synt"/>
    <property type="match status" value="1"/>
</dbReference>
<accession>A0A093V3M1</accession>
<dbReference type="SUPFAM" id="SSF52151">
    <property type="entry name" value="FabD/lysophospholipase-like"/>
    <property type="match status" value="1"/>
</dbReference>
<feature type="domain" description="Carrier" evidence="12">
    <location>
        <begin position="2367"/>
        <end position="2444"/>
    </location>
</feature>
<dbReference type="Gene3D" id="1.10.1200.10">
    <property type="entry name" value="ACP-like"/>
    <property type="match status" value="2"/>
</dbReference>
<comment type="similarity">
    <text evidence="9">In the C-terminal section; belongs to the NRP synthetase family.</text>
</comment>
<keyword evidence="2" id="KW-0596">Phosphopantetheine</keyword>
<evidence type="ECO:0000259" key="12">
    <source>
        <dbReference type="PROSITE" id="PS50075"/>
    </source>
</evidence>
<dbReference type="Pfam" id="PF00698">
    <property type="entry name" value="Acyl_transf_1"/>
    <property type="match status" value="1"/>
</dbReference>
<dbReference type="InterPro" id="IPR057326">
    <property type="entry name" value="KR_dom"/>
</dbReference>
<sequence>MGERTKDVPEPIALIGSSCRFPGGCNSPAKLWELLKEPVDIVAEIPSSRFNSEGFYHENPEHPGTTNVTKAYLLDEDPCVFDNDFFGISAKEAESMDPQQRIILEVIYESLEYAGYSLSQLRGSSTGVFVDCHPQYTATGSARSILANRVSYIFDWKGPSLNIDTACSSSLAALHLAVQSLRSGESDMAVVAGVNLVFNPEMFSFLSSLHMISPSAQCRMWDASADGYGRGEGFAAVVIKTLSRALVDGDDIESVIRNTAMNQDGRSAGLTVPSAAAQTDLIKLAYARCGLDCEKEVDRCQYFEAHGTGTPTGDPKEAEGIYTAFFPHHDPMQIVLEKVKNQKHSWISEPAEGFASCEIRAHSAKFALQSAEPRYRAILSSSRGSNQSQAWPKLYPGAPRRADVNSFGFGGTNVHAIVESWDNGCKNVNSNSLKASTWGPFVLSAHSQKSLAATIESLSETLKKDDSIDLQELAWTLQNRRTHFKYRASFSATDKEVLSSKLDLAMRGKEKSPLATQVTKVTKLNVLGVFTGQGAQWPSMGKSLFLYSARFRRTIQRLESILNEVPDSPSWSLTEELLRQGDTVRTLPAEIAQPLCTALQVALVDLLKECGITFSAVVGHSSGEIAAAYAAGVLSVRDAIIIAYYRGYHCRHIQVSSGKSGKMLAVGMPPKDAASFCPAENSHSSVTLSGDCDAIDEAKVMLDEAAVFTRILKVDTAYHSHHMKFVLEPYLTSLKNANIQPLRRCFAGTCNWFSSVYSPYDNKDMTSPTAFEHEYWADNMINPVLFLQAITSAIQKEDFNLALEIGPHPALKGPATKIIRIISGRNIPYQGVLERNKDSLDYLSNLLGFIWQNFDPKIPPINFEGFQKACNAPEWSMPRVHKGLPPYRWDHDKPMLRESRRSKGWRMRNTGFHELLGRPVPGGTSQEIQWRNILKFEDVDWFQGHQFQNQILFPASGYLVMAADAAAHMLGQNQSIQMIELQDIIIHNGVTLKEGYPGIDMAFYIKLVHEDTTGKVAEFTCICRNVDAATTDFEKDVFTGRILVTLGPAIQDVLPRVVAKNLPMTNVSIDRFYFWMHKVGLQYSDPFLLESIQRRLDCAKVITKRITAGQYTIHPATLDSVIQGLYASFSYPGDGRMWTTYLPKSFQRVRFDMTRRLQNDNRANTQLAANCYLSKSSARSICGDIDVYCLENGQTEIQIQDAVFSSLDVPSAANDRTMFWKTTWNRDIYSIAELALRQITSADDFRMHEICERAALFYLNQLCKEIGRQEMTSMESHIQSLMHWAVEYVLPTAQQGQNTPWDPSWNKDTPDSLMKIDEQYKDRIDLKLIHHLGSKLASILRGEGTALQVLREDNMLDTLYTEGLGFRESNAHLGNILDHLSHKYPRMQILEIGAGTGGSTVTALGHLKSNVENYTFTDISPAFFSEAQTRFREYEAIMKFRVLDIEGTPAEQGFQPHSYDLIIAAHVLHATKSIAQTVRHCRELLRPGGYMILLEITNPITLRIPFLFGALPGWWLGHKDGRTHSPTLTEAQWNAFLTNNSFSGVDCSLRDFGDDHMQTFSVMVTQAIDERVNILKDPLNLGNSVTRIEKMVIIGGHTLVISKLTTRIQTLLSCFVKQVVVVNDLEDVPRSALKYGSAVICLSGLEEATFLRMDECRLSAMQSLFRDAKYMLLGTRGSRADDPYASMMVGVARAVSREAEHLRLKLVDVDYIDAQNYQSVAVMLSEMLLQMICLDLQEFDDVFWSNETEVAIEDGNVLIPRIVPDDGLNDFFNSTRHKITRNVCPTLNPVEVRTKHQGIHVTAGMVSGTKQSSPEDFDVSQVLSSSLFHFVCLDDDRPFYICLAQSADNENQRFLAISETNCSIIKTKPGFIVAYDSGANADDLLSYILTTIMCESILRSSTGTIWIHNADDNTAEIISHVAKLYDISVFLTTSTENSVLISTGKGTFVHPRAAERECRSLLPRNVGRFVNMGPDTDNLEEFAMSFLGHEKVVKQGIYSVNLRQAILLSQSKSRLLKTLEDYSTNADLFDLPGHFESKSIVKANQLDKLSKTALATCVISWVDVQSVPVPLAPVVDGICFATDKTYFLVGLTGDVGLSLCQWMADHGCKYLVIASRNPHIPPDICEHLQKRGVTLRVCSLDVANMTSLKAVHKEIVSSMPPIAGVANGALVVRDRPFDSMSLEDLTAVFEPKVTGSQNLDELFYSTSLDFFILFSSVSSIVGHTGQANYHAANLFMSTLALQRRKRGLAASVMHFGMLLGFGFLHGQAKASLEARFQREDLHAIPEQDFHAIFAQAVISGRPDSGLDLDIIVGLGTEIDTPWRCMPRFSHCRVKSSDERHERGPNNNEEQPLQSIQDRLKAACNEEQATSALKETIASRVSLALGSPNKEIDQQVGLIRLGLDSLAAVEIRSWLLRVLEIDVPVLRFLSGSSLSDICLDVLNDLPVSLKSWVNDRDRDFNKPSQNVGYTSFDTGAENDRGESAVDNPEERTTEGTDTTLVVDSIDVSDVPLSLLTRINKKDEKTSQSSYKRKGDLSHGQAELYFLHEYLQNNAYNVAYYGRFRGHLDLKRLQNALFVVGKRHEALRSAYFLDKTSAKPVQAVLSEPRIIITHRTVSDGSDVKREIDAVKDYKFEIEKGIVMKVAVMSHSPDLHTILISHHHIALDGVAWGVFIADLAQVYAGRLSNMSSGIPQSIDIAKIKATRNTPEILQDDLTFWEDVYRTVPEPLPLFPFAKYSARPATMDYDNCINNLKLPIGLYKVVEMSAGKIGVTPFHFYLASFVAFLSRCLMVEDIAIGVVDANRTEAEDMKAVGYFLNMLPVRIIVDQSEQFDAVARRSLNATFAAIAHSHAPLDSILGKLRLSKSTTHHPLFQVAINYRKTPSDETDFGRDGKIVWDGGVPGGNPYDMLLNVVATPNSSILSLITQRGLYGASDGALILKWYTRALEALAQNPSCEISRCPISSDADIKMVIELGLGDVVEVPWKGTITDRVDNIAGALPDIIAIQDEDGHSLTYTQTIQRMTDITRQLQSLPPGSYVAMLLDPVSDAVCCILAILRLNLVWIPLDTRNHLRRLQAVLEESRPRVLVCHDATQEIAKQIAISVDCIYLLNIDHNRVGHIAAENNMSASGESEVDDSNNPNQPAMILYTSGSTGLPKGVMLTHEGLINQIYGTTTTFNLGREITLQQSPLGFDLMLDQIFLALANGGTIVMVGKSGRGDPTHIANLMVRHGVTLTHFVPSEYSALLNYGQHILTKAHSWRYAMSGGEKLTSELRRAFCKLNLNDLKLLNVYGPAEITLACARGIVPYREGNDRTDYLHPSPNYGLQIMDIDMNVMPVGFPGEICISGQGVGLGYLQRQEESAAKFVKTNTDISFSSDIRLYRSGDKGRILPDGTIEVLGRLDGDTQVKINGFRVELDEIANAILHISDGRIANAAASLRTGRPLDVLVAFVEFDVDFAGHKSYLIDWIRLNLPLPPPMRPTFIVPIERMPVTANGKTDRNAVDKLPIPEPPSLNDIENITHTLTSMEKDLKEIWEETLSSRTAQVFGNNYRNIVIQPNSDFFQIGGNSILMIKLKALIEVHFGVTLSMPELFHTSTLHHMATLIGSAFNNTQDHASSHTTTSFLTPRDTRSTMNWDLEIASLVDGLHQPSSVPLFSRASRASSGLIFVLTGATGFIGRHVLSHLVQDPRVAQIHCLAIRPDAAGRSRHASVKSDKIIEYTGDLSTINLGLSDSEYKFLTETVDCIIHNGADVSLLKTYHSLRHANVLSTRTLCQMSIPRGIPLHYISTASVGKAIRHDKDEPLYEVPASPGDSGLLNLIDGYAASKWVSEKLLDKVATHNGPSAYVHRLAHVMGNDTSELDAVGMLTKYSVLLHAVPCIDKEYITGQWDFITVHEVAKDIVESAIGCTTRNTSGTTYVNHCSEIKVPHEGLKGYLEEKSGVTLREMDMEEWLTLAKEKGLHPLVYEFLAAFNKGKGQMVLPMIAKGVGPDNI</sequence>
<dbReference type="InterPro" id="IPR009081">
    <property type="entry name" value="PP-bd_ACP"/>
</dbReference>
<dbReference type="InterPro" id="IPR016035">
    <property type="entry name" value="Acyl_Trfase/lysoPLipase"/>
</dbReference>
<dbReference type="InterPro" id="IPR020845">
    <property type="entry name" value="AMP-binding_CS"/>
</dbReference>
<reference evidence="15" key="2">
    <citation type="journal article" date="2014" name="PLoS Genet.">
        <title>Signature gene expression reveals novel clues to the molecular mechanisms of dimorphic transition in Penicillium marneffei.</title>
        <authorList>
            <person name="Yang E."/>
            <person name="Wang G."/>
            <person name="Cai J."/>
            <person name="Woo P.C."/>
            <person name="Lau S.K."/>
            <person name="Yuen K.-Y."/>
            <person name="Chow W.-N."/>
            <person name="Lin X."/>
        </authorList>
    </citation>
    <scope>NUCLEOTIDE SEQUENCE</scope>
    <source>
        <strain evidence="15">PM1</strain>
    </source>
</reference>
<dbReference type="InterPro" id="IPR042099">
    <property type="entry name" value="ANL_N_sf"/>
</dbReference>
<dbReference type="CDD" id="cd05930">
    <property type="entry name" value="A_NRPS"/>
    <property type="match status" value="1"/>
</dbReference>
<dbReference type="Pfam" id="PF08242">
    <property type="entry name" value="Methyltransf_12"/>
    <property type="match status" value="1"/>
</dbReference>
<evidence type="ECO:0000259" key="14">
    <source>
        <dbReference type="PROSITE" id="PS52019"/>
    </source>
</evidence>
<dbReference type="Pfam" id="PF07993">
    <property type="entry name" value="NAD_binding_4"/>
    <property type="match status" value="1"/>
</dbReference>
<dbReference type="InterPro" id="IPR016036">
    <property type="entry name" value="Malonyl_transacylase_ACP-bd"/>
</dbReference>
<feature type="region of interest" description="C-terminal hotdog fold" evidence="10">
    <location>
        <begin position="1064"/>
        <end position="1213"/>
    </location>
</feature>
<dbReference type="InterPro" id="IPR014031">
    <property type="entry name" value="Ketoacyl_synth_C"/>
</dbReference>
<dbReference type="InterPro" id="IPR001227">
    <property type="entry name" value="Ac_transferase_dom_sf"/>
</dbReference>
<dbReference type="InterPro" id="IPR049551">
    <property type="entry name" value="PKS_DH_C"/>
</dbReference>
<dbReference type="PROSITE" id="PS00455">
    <property type="entry name" value="AMP_BINDING"/>
    <property type="match status" value="1"/>
</dbReference>
<dbReference type="Gene3D" id="3.40.50.12780">
    <property type="entry name" value="N-terminal domain of ligase-like"/>
    <property type="match status" value="1"/>
</dbReference>
<dbReference type="InterPro" id="IPR036291">
    <property type="entry name" value="NAD(P)-bd_dom_sf"/>
</dbReference>
<dbReference type="PANTHER" id="PTHR43775">
    <property type="entry name" value="FATTY ACID SYNTHASE"/>
    <property type="match status" value="1"/>
</dbReference>
<feature type="compositionally biased region" description="Polar residues" evidence="11">
    <location>
        <begin position="2462"/>
        <end position="2472"/>
    </location>
</feature>
<dbReference type="Pfam" id="PF00550">
    <property type="entry name" value="PP-binding"/>
    <property type="match status" value="2"/>
</dbReference>
<dbReference type="Gene3D" id="3.40.50.720">
    <property type="entry name" value="NAD(P)-binding Rossmann-like Domain"/>
    <property type="match status" value="3"/>
</dbReference>
<dbReference type="PROSITE" id="PS00606">
    <property type="entry name" value="KS3_1"/>
    <property type="match status" value="1"/>
</dbReference>
<dbReference type="Pfam" id="PF08659">
    <property type="entry name" value="KR"/>
    <property type="match status" value="1"/>
</dbReference>
<dbReference type="Pfam" id="PF22621">
    <property type="entry name" value="CurL-like_PKS_C"/>
    <property type="match status" value="1"/>
</dbReference>
<dbReference type="InterPro" id="IPR001242">
    <property type="entry name" value="Condensation_dom"/>
</dbReference>
<feature type="domain" description="Carrier" evidence="12">
    <location>
        <begin position="3520"/>
        <end position="3607"/>
    </location>
</feature>
<dbReference type="InterPro" id="IPR013968">
    <property type="entry name" value="PKS_KR"/>
</dbReference>
<dbReference type="eggNOG" id="KOG1202">
    <property type="taxonomic scope" value="Eukaryota"/>
</dbReference>
<dbReference type="GO" id="GO:0009403">
    <property type="term" value="P:toxin biosynthetic process"/>
    <property type="evidence" value="ECO:0007669"/>
    <property type="project" value="UniProtKB-ARBA"/>
</dbReference>
<gene>
    <name evidence="15" type="ORF">GQ26_0170630</name>
</gene>
<proteinExistence type="inferred from homology"/>
<dbReference type="InterPro" id="IPR020806">
    <property type="entry name" value="PKS_PP-bd"/>
</dbReference>
<dbReference type="InterPro" id="IPR023213">
    <property type="entry name" value="CAT-like_dom_sf"/>
</dbReference>
<dbReference type="Gene3D" id="3.30.559.30">
    <property type="entry name" value="Nonribosomal peptide synthetase, condensation domain"/>
    <property type="match status" value="1"/>
</dbReference>
<feature type="compositionally biased region" description="Basic and acidic residues" evidence="11">
    <location>
        <begin position="2476"/>
        <end position="2493"/>
    </location>
</feature>
<dbReference type="GO" id="GO:0006633">
    <property type="term" value="P:fatty acid biosynthetic process"/>
    <property type="evidence" value="ECO:0007669"/>
    <property type="project" value="InterPro"/>
</dbReference>
<evidence type="ECO:0000256" key="2">
    <source>
        <dbReference type="ARBA" id="ARBA00022450"/>
    </source>
</evidence>
<evidence type="ECO:0000256" key="7">
    <source>
        <dbReference type="ARBA" id="ARBA00022737"/>
    </source>
</evidence>
<dbReference type="GO" id="GO:0031177">
    <property type="term" value="F:phosphopantetheine binding"/>
    <property type="evidence" value="ECO:0007669"/>
    <property type="project" value="InterPro"/>
</dbReference>
<dbReference type="Gene3D" id="3.40.366.10">
    <property type="entry name" value="Malonyl-Coenzyme A Acyl Carrier Protein, domain 2"/>
    <property type="match status" value="1"/>
</dbReference>
<dbReference type="Pfam" id="PF02801">
    <property type="entry name" value="Ketoacyl-synt_C"/>
    <property type="match status" value="1"/>
</dbReference>
<dbReference type="Gene3D" id="3.10.129.110">
    <property type="entry name" value="Polyketide synthase dehydratase"/>
    <property type="match status" value="1"/>
</dbReference>
<dbReference type="SUPFAM" id="SSF53335">
    <property type="entry name" value="S-adenosyl-L-methionine-dependent methyltransferases"/>
    <property type="match status" value="1"/>
</dbReference>
<dbReference type="SUPFAM" id="SSF47336">
    <property type="entry name" value="ACP-like"/>
    <property type="match status" value="2"/>
</dbReference>
<keyword evidence="6" id="KW-0808">Transferase</keyword>
<dbReference type="SMART" id="SM00827">
    <property type="entry name" value="PKS_AT"/>
    <property type="match status" value="1"/>
</dbReference>
<dbReference type="PROSITE" id="PS00012">
    <property type="entry name" value="PHOSPHOPANTETHEINE"/>
    <property type="match status" value="1"/>
</dbReference>
<dbReference type="Gene3D" id="3.30.300.30">
    <property type="match status" value="1"/>
</dbReference>
<dbReference type="InterPro" id="IPR018201">
    <property type="entry name" value="Ketoacyl_synth_AS"/>
</dbReference>
<keyword evidence="4" id="KW-0436">Ligase</keyword>
<evidence type="ECO:0000256" key="6">
    <source>
        <dbReference type="ARBA" id="ARBA00022679"/>
    </source>
</evidence>
<dbReference type="SMART" id="SM00822">
    <property type="entry name" value="PKS_KR"/>
    <property type="match status" value="1"/>
</dbReference>
<dbReference type="InterPro" id="IPR045851">
    <property type="entry name" value="AMP-bd_C_sf"/>
</dbReference>
<dbReference type="PROSITE" id="PS52004">
    <property type="entry name" value="KS3_2"/>
    <property type="match status" value="1"/>
</dbReference>
<dbReference type="InterPro" id="IPR013217">
    <property type="entry name" value="Methyltransf_12"/>
</dbReference>
<dbReference type="InterPro" id="IPR042104">
    <property type="entry name" value="PKS_dehydratase_sf"/>
</dbReference>
<dbReference type="InterPro" id="IPR029063">
    <property type="entry name" value="SAM-dependent_MTases_sf"/>
</dbReference>
<dbReference type="InterPro" id="IPR020841">
    <property type="entry name" value="PKS_Beta-ketoAc_synthase_dom"/>
</dbReference>
<keyword evidence="5" id="KW-0489">Methyltransferase</keyword>
<comment type="caution">
    <text evidence="15">The sequence shown here is derived from an EMBL/GenBank/DDBJ whole genome shotgun (WGS) entry which is preliminary data.</text>
</comment>
<evidence type="ECO:0000256" key="3">
    <source>
        <dbReference type="ARBA" id="ARBA00022553"/>
    </source>
</evidence>
<dbReference type="PANTHER" id="PTHR43775:SF20">
    <property type="entry name" value="HYBRID PKS-NRPS SYNTHETASE APDA"/>
    <property type="match status" value="1"/>
</dbReference>
<dbReference type="EMBL" id="JPOX01000017">
    <property type="protein sequence ID" value="KFX46785.1"/>
    <property type="molecule type" value="Genomic_DNA"/>
</dbReference>
<dbReference type="InterPro" id="IPR013120">
    <property type="entry name" value="FAR_NAD-bd"/>
</dbReference>
<dbReference type="PROSITE" id="PS50075">
    <property type="entry name" value="CARRIER"/>
    <property type="match status" value="2"/>
</dbReference>
<dbReference type="GO" id="GO:0016874">
    <property type="term" value="F:ligase activity"/>
    <property type="evidence" value="ECO:0007669"/>
    <property type="project" value="UniProtKB-KW"/>
</dbReference>
<dbReference type="CDD" id="cd02440">
    <property type="entry name" value="AdoMet_MTases"/>
    <property type="match status" value="1"/>
</dbReference>
<evidence type="ECO:0000256" key="5">
    <source>
        <dbReference type="ARBA" id="ARBA00022603"/>
    </source>
</evidence>
<dbReference type="SUPFAM" id="SSF53901">
    <property type="entry name" value="Thiolase-like"/>
    <property type="match status" value="1"/>
</dbReference>
<dbReference type="Pfam" id="PF21089">
    <property type="entry name" value="PKS_DH_N"/>
    <property type="match status" value="1"/>
</dbReference>
<dbReference type="PROSITE" id="PS52019">
    <property type="entry name" value="PKS_MFAS_DH"/>
    <property type="match status" value="1"/>
</dbReference>
<dbReference type="InterPro" id="IPR020807">
    <property type="entry name" value="PKS_DH"/>
</dbReference>
<evidence type="ECO:0000256" key="8">
    <source>
        <dbReference type="ARBA" id="ARBA00023268"/>
    </source>
</evidence>
<dbReference type="SMART" id="SM00825">
    <property type="entry name" value="PKS_KS"/>
    <property type="match status" value="1"/>
</dbReference>
<evidence type="ECO:0000313" key="15">
    <source>
        <dbReference type="EMBL" id="KFX46785.1"/>
    </source>
</evidence>
<reference key="1">
    <citation type="journal article" date="2014" name="PLoS Genet.">
        <title>Signature Gene Expression Reveals Novel Clues to the Molecular Mechanisms of Dimorphic Transition in Penicillium marneffei.</title>
        <authorList>
            <person name="Yang E."/>
            <person name="Wang G."/>
            <person name="Cai J."/>
            <person name="Woo P.C."/>
            <person name="Lau S.K."/>
            <person name="Yuen K.-Y."/>
            <person name="Chow W.-N."/>
            <person name="Lin X."/>
        </authorList>
    </citation>
    <scope>NUCLEOTIDE SEQUENCE [LARGE SCALE GENOMIC DNA]</scope>
    <source>
        <strain>PM1</strain>
    </source>
</reference>
<evidence type="ECO:0000256" key="4">
    <source>
        <dbReference type="ARBA" id="ARBA00022598"/>
    </source>
</evidence>
<feature type="domain" description="Ketosynthase family 3 (KS3)" evidence="13">
    <location>
        <begin position="9"/>
        <end position="420"/>
    </location>
</feature>
<dbReference type="InterPro" id="IPR014030">
    <property type="entry name" value="Ketoacyl_synth_N"/>
</dbReference>
<dbReference type="InterPro" id="IPR036736">
    <property type="entry name" value="ACP-like_sf"/>
</dbReference>
<dbReference type="GO" id="GO:0004312">
    <property type="term" value="F:fatty acid synthase activity"/>
    <property type="evidence" value="ECO:0007669"/>
    <property type="project" value="TreeGrafter"/>
</dbReference>
<dbReference type="SMART" id="SM00823">
    <property type="entry name" value="PKS_PP"/>
    <property type="match status" value="2"/>
</dbReference>
<dbReference type="SUPFAM" id="SSF52777">
    <property type="entry name" value="CoA-dependent acyltransferases"/>
    <property type="match status" value="2"/>
</dbReference>
<evidence type="ECO:0000256" key="11">
    <source>
        <dbReference type="SAM" id="MobiDB-lite"/>
    </source>
</evidence>
<comment type="pathway">
    <text evidence="1">Secondary metabolite biosynthesis.</text>
</comment>
<dbReference type="Gene3D" id="3.40.47.10">
    <property type="match status" value="1"/>
</dbReference>
<dbReference type="Pfam" id="PF14765">
    <property type="entry name" value="PS-DH"/>
    <property type="match status" value="1"/>
</dbReference>
<dbReference type="SUPFAM" id="SSF56801">
    <property type="entry name" value="Acetyl-CoA synthetase-like"/>
    <property type="match status" value="1"/>
</dbReference>
<organism evidence="15">
    <name type="scientific">Talaromyces marneffei PM1</name>
    <dbReference type="NCBI Taxonomy" id="1077442"/>
    <lineage>
        <taxon>Eukaryota</taxon>
        <taxon>Fungi</taxon>
        <taxon>Dikarya</taxon>
        <taxon>Ascomycota</taxon>
        <taxon>Pezizomycotina</taxon>
        <taxon>Eurotiomycetes</taxon>
        <taxon>Eurotiomycetidae</taxon>
        <taxon>Eurotiales</taxon>
        <taxon>Trichocomaceae</taxon>
        <taxon>Talaromyces</taxon>
        <taxon>Talaromyces sect. Talaromyces</taxon>
    </lineage>
</organism>
<dbReference type="GO" id="GO:0032259">
    <property type="term" value="P:methylation"/>
    <property type="evidence" value="ECO:0007669"/>
    <property type="project" value="UniProtKB-KW"/>
</dbReference>
<name>A0A093V3M1_TALMA</name>
<feature type="active site" description="Proton acceptor; for dehydratase activity" evidence="10">
    <location>
        <position position="945"/>
    </location>
</feature>
<evidence type="ECO:0000256" key="9">
    <source>
        <dbReference type="ARBA" id="ARBA00029443"/>
    </source>
</evidence>
<dbReference type="GO" id="GO:0008168">
    <property type="term" value="F:methyltransferase activity"/>
    <property type="evidence" value="ECO:0007669"/>
    <property type="project" value="UniProtKB-KW"/>
</dbReference>
<dbReference type="InterPro" id="IPR016039">
    <property type="entry name" value="Thiolase-like"/>
</dbReference>
<feature type="region of interest" description="N-terminal hotdog fold" evidence="10">
    <location>
        <begin position="913"/>
        <end position="1049"/>
    </location>
</feature>
<evidence type="ECO:0000256" key="10">
    <source>
        <dbReference type="PROSITE-ProRule" id="PRU01363"/>
    </source>
</evidence>
<evidence type="ECO:0000259" key="13">
    <source>
        <dbReference type="PROSITE" id="PS52004"/>
    </source>
</evidence>
<dbReference type="Pfam" id="PF00501">
    <property type="entry name" value="AMP-binding"/>
    <property type="match status" value="1"/>
</dbReference>
<dbReference type="InterPro" id="IPR014043">
    <property type="entry name" value="Acyl_transferase_dom"/>
</dbReference>
<evidence type="ECO:0000256" key="1">
    <source>
        <dbReference type="ARBA" id="ARBA00005179"/>
    </source>
</evidence>
<dbReference type="HOGENOM" id="CLU_000022_37_5_1"/>
<feature type="region of interest" description="Disordered" evidence="11">
    <location>
        <begin position="2462"/>
        <end position="2494"/>
    </location>
</feature>
<dbReference type="SUPFAM" id="SSF51735">
    <property type="entry name" value="NAD(P)-binding Rossmann-fold domains"/>
    <property type="match status" value="2"/>
</dbReference>
<keyword evidence="7" id="KW-0677">Repeat</keyword>
<feature type="active site" description="Proton donor; for dehydratase activity" evidence="10">
    <location>
        <position position="1119"/>
    </location>
</feature>
<dbReference type="SUPFAM" id="SSF55048">
    <property type="entry name" value="Probable ACP-binding domain of malonyl-CoA ACP transacylase"/>
    <property type="match status" value="1"/>
</dbReference>
<dbReference type="Gene3D" id="3.40.50.150">
    <property type="entry name" value="Vaccinia Virus protein VP39"/>
    <property type="match status" value="1"/>
</dbReference>
<dbReference type="InterPro" id="IPR049900">
    <property type="entry name" value="PKS_mFAS_DH"/>
</dbReference>
<dbReference type="InterPro" id="IPR050091">
    <property type="entry name" value="PKS_NRPS_Biosynth_Enz"/>
</dbReference>
<dbReference type="Gene3D" id="3.30.559.10">
    <property type="entry name" value="Chloramphenicol acetyltransferase-like domain"/>
    <property type="match status" value="1"/>
</dbReference>
<dbReference type="SMART" id="SM00826">
    <property type="entry name" value="PKS_DH"/>
    <property type="match status" value="1"/>
</dbReference>
<feature type="domain" description="PKS/mFAS DH" evidence="14">
    <location>
        <begin position="913"/>
        <end position="1213"/>
    </location>
</feature>
<dbReference type="CDD" id="cd00833">
    <property type="entry name" value="PKS"/>
    <property type="match status" value="1"/>
</dbReference>
<dbReference type="Pfam" id="PF00668">
    <property type="entry name" value="Condensation"/>
    <property type="match status" value="1"/>
</dbReference>
<keyword evidence="8" id="KW-0511">Multifunctional enzyme</keyword>
<dbReference type="GO" id="GO:0004315">
    <property type="term" value="F:3-oxoacyl-[acyl-carrier-protein] synthase activity"/>
    <property type="evidence" value="ECO:0007669"/>
    <property type="project" value="InterPro"/>
</dbReference>
<dbReference type="InterPro" id="IPR000873">
    <property type="entry name" value="AMP-dep_synth/lig_dom"/>
</dbReference>
<keyword evidence="3" id="KW-0597">Phosphoprotein</keyword>
<protein>
    <submittedName>
        <fullName evidence="15">Nonribosomal peptide synthetase 14</fullName>
    </submittedName>
</protein>
<dbReference type="InterPro" id="IPR049552">
    <property type="entry name" value="PKS_DH_N"/>
</dbReference>
<dbReference type="InterPro" id="IPR006162">
    <property type="entry name" value="Ppantetheine_attach_site"/>
</dbReference>
<dbReference type="eggNOG" id="KOG1178">
    <property type="taxonomic scope" value="Eukaryota"/>
</dbReference>